<dbReference type="InterPro" id="IPR005484">
    <property type="entry name" value="Ribosomal_uL18_bac/plant/anim"/>
</dbReference>
<gene>
    <name evidence="7 9" type="primary">rplR</name>
    <name evidence="9" type="ORF">H0921_05975</name>
</gene>
<protein>
    <recommendedName>
        <fullName evidence="6 7">Large ribosomal subunit protein uL18</fullName>
    </recommendedName>
</protein>
<keyword evidence="5 7" id="KW-0687">Ribonucleoprotein</keyword>
<keyword evidence="4 7" id="KW-0689">Ribosomal protein</keyword>
<dbReference type="CDD" id="cd00432">
    <property type="entry name" value="Ribosomal_L18_L5e"/>
    <property type="match status" value="1"/>
</dbReference>
<comment type="subunit">
    <text evidence="7">Part of the 50S ribosomal subunit; part of the 5S rRNA/L5/L18/L25 subcomplex. Contacts the 5S and 23S rRNAs.</text>
</comment>
<feature type="compositionally biased region" description="Basic and acidic residues" evidence="8">
    <location>
        <begin position="127"/>
        <end position="149"/>
    </location>
</feature>
<dbReference type="Pfam" id="PF00861">
    <property type="entry name" value="Ribosomal_L18p"/>
    <property type="match status" value="1"/>
</dbReference>
<dbReference type="AlphaFoldDB" id="A0A7V8VCW7"/>
<evidence type="ECO:0000256" key="7">
    <source>
        <dbReference type="HAMAP-Rule" id="MF_01337"/>
    </source>
</evidence>
<dbReference type="EMBL" id="JACEFB010000002">
    <property type="protein sequence ID" value="MBA2225709.1"/>
    <property type="molecule type" value="Genomic_DNA"/>
</dbReference>
<evidence type="ECO:0000256" key="2">
    <source>
        <dbReference type="ARBA" id="ARBA00022730"/>
    </source>
</evidence>
<dbReference type="InterPro" id="IPR004389">
    <property type="entry name" value="Ribosomal_uL18_bac-type"/>
</dbReference>
<evidence type="ECO:0000256" key="4">
    <source>
        <dbReference type="ARBA" id="ARBA00022980"/>
    </source>
</evidence>
<sequence length="167" mass="18089">MNTQKLKRIRAQRRKYRVRNRIYGTPQRPRLSVFRSNMHIYAQLIDDLHGVTLAAASSCGKNSGLSYGGNIAAAREVGRKIAELAKAKGITQAVFDRGSYRFHGRVAALAIAATEAGLKCTDPEAIRAKQEARAQKQAEAPKAKAEARPRGGPPAGKAPAKKEKAAK</sequence>
<keyword evidence="2 7" id="KW-0699">rRNA-binding</keyword>
<comment type="function">
    <text evidence="7">This is one of the proteins that bind and probably mediate the attachment of the 5S RNA into the large ribosomal subunit, where it forms part of the central protuberance.</text>
</comment>
<dbReference type="GO" id="GO:0006412">
    <property type="term" value="P:translation"/>
    <property type="evidence" value="ECO:0007669"/>
    <property type="project" value="UniProtKB-UniRule"/>
</dbReference>
<dbReference type="PANTHER" id="PTHR12899">
    <property type="entry name" value="39S RIBOSOMAL PROTEIN L18, MITOCHONDRIAL"/>
    <property type="match status" value="1"/>
</dbReference>
<organism evidence="9 10">
    <name type="scientific">Thermogemmata fonticola</name>
    <dbReference type="NCBI Taxonomy" id="2755323"/>
    <lineage>
        <taxon>Bacteria</taxon>
        <taxon>Pseudomonadati</taxon>
        <taxon>Planctomycetota</taxon>
        <taxon>Planctomycetia</taxon>
        <taxon>Gemmatales</taxon>
        <taxon>Gemmataceae</taxon>
        <taxon>Thermogemmata</taxon>
    </lineage>
</organism>
<dbReference type="HAMAP" id="MF_01337_B">
    <property type="entry name" value="Ribosomal_uL18_B"/>
    <property type="match status" value="1"/>
</dbReference>
<evidence type="ECO:0000256" key="3">
    <source>
        <dbReference type="ARBA" id="ARBA00022884"/>
    </source>
</evidence>
<name>A0A7V8VCW7_9BACT</name>
<dbReference type="GO" id="GO:0008097">
    <property type="term" value="F:5S rRNA binding"/>
    <property type="evidence" value="ECO:0007669"/>
    <property type="project" value="TreeGrafter"/>
</dbReference>
<dbReference type="GO" id="GO:0003735">
    <property type="term" value="F:structural constituent of ribosome"/>
    <property type="evidence" value="ECO:0007669"/>
    <property type="project" value="InterPro"/>
</dbReference>
<evidence type="ECO:0000313" key="10">
    <source>
        <dbReference type="Proteomes" id="UP000542342"/>
    </source>
</evidence>
<dbReference type="GO" id="GO:0022625">
    <property type="term" value="C:cytosolic large ribosomal subunit"/>
    <property type="evidence" value="ECO:0007669"/>
    <property type="project" value="TreeGrafter"/>
</dbReference>
<evidence type="ECO:0000256" key="6">
    <source>
        <dbReference type="ARBA" id="ARBA00035197"/>
    </source>
</evidence>
<feature type="region of interest" description="Disordered" evidence="8">
    <location>
        <begin position="127"/>
        <end position="167"/>
    </location>
</feature>
<dbReference type="PANTHER" id="PTHR12899:SF3">
    <property type="entry name" value="LARGE RIBOSOMAL SUBUNIT PROTEIN UL18M"/>
    <property type="match status" value="1"/>
</dbReference>
<dbReference type="Proteomes" id="UP000542342">
    <property type="component" value="Unassembled WGS sequence"/>
</dbReference>
<proteinExistence type="inferred from homology"/>
<reference evidence="9 10" key="1">
    <citation type="submission" date="2020-07" db="EMBL/GenBank/DDBJ databases">
        <title>Thermogemmata thermophila gen. nov., sp. nov., a novel moderate thermophilic planctomycete from a Kamchatka hot spring.</title>
        <authorList>
            <person name="Elcheninov A.G."/>
            <person name="Podosokorskaya O.A."/>
            <person name="Kovaleva O.L."/>
            <person name="Novikov A."/>
            <person name="Bonch-Osmolovskaya E.A."/>
            <person name="Toshchakov S.V."/>
            <person name="Kublanov I.V."/>
        </authorList>
    </citation>
    <scope>NUCLEOTIDE SEQUENCE [LARGE SCALE GENOMIC DNA]</scope>
    <source>
        <strain evidence="9 10">2918</strain>
    </source>
</reference>
<evidence type="ECO:0000256" key="1">
    <source>
        <dbReference type="ARBA" id="ARBA00007116"/>
    </source>
</evidence>
<comment type="caution">
    <text evidence="9">The sequence shown here is derived from an EMBL/GenBank/DDBJ whole genome shotgun (WGS) entry which is preliminary data.</text>
</comment>
<keyword evidence="3 7" id="KW-0694">RNA-binding</keyword>
<dbReference type="Gene3D" id="3.30.420.100">
    <property type="match status" value="1"/>
</dbReference>
<dbReference type="SUPFAM" id="SSF53137">
    <property type="entry name" value="Translational machinery components"/>
    <property type="match status" value="1"/>
</dbReference>
<dbReference type="InterPro" id="IPR057268">
    <property type="entry name" value="Ribosomal_L18"/>
</dbReference>
<evidence type="ECO:0000313" key="9">
    <source>
        <dbReference type="EMBL" id="MBA2225709.1"/>
    </source>
</evidence>
<dbReference type="FunFam" id="3.30.420.100:FF:000001">
    <property type="entry name" value="50S ribosomal protein L18"/>
    <property type="match status" value="1"/>
</dbReference>
<dbReference type="NCBIfam" id="TIGR00060">
    <property type="entry name" value="L18_bact"/>
    <property type="match status" value="1"/>
</dbReference>
<keyword evidence="10" id="KW-1185">Reference proteome</keyword>
<accession>A0A7V8VCW7</accession>
<evidence type="ECO:0000256" key="8">
    <source>
        <dbReference type="SAM" id="MobiDB-lite"/>
    </source>
</evidence>
<evidence type="ECO:0000256" key="5">
    <source>
        <dbReference type="ARBA" id="ARBA00023274"/>
    </source>
</evidence>
<comment type="similarity">
    <text evidence="1 7">Belongs to the universal ribosomal protein uL18 family.</text>
</comment>